<evidence type="ECO:0000256" key="8">
    <source>
        <dbReference type="ARBA" id="ARBA00023136"/>
    </source>
</evidence>
<comment type="similarity">
    <text evidence="2">Belongs to the cystinosin family.</text>
</comment>
<dbReference type="AlphaFoldDB" id="A0A075AWW0"/>
<proteinExistence type="inferred from homology"/>
<dbReference type="InterPro" id="IPR005282">
    <property type="entry name" value="LC_transporter"/>
</dbReference>
<evidence type="ECO:0000256" key="3">
    <source>
        <dbReference type="ARBA" id="ARBA00022448"/>
    </source>
</evidence>
<reference evidence="12 13" key="1">
    <citation type="journal article" date="2013" name="Curr. Biol.">
        <title>Shared signatures of parasitism and phylogenomics unite Cryptomycota and microsporidia.</title>
        <authorList>
            <person name="James T.Y."/>
            <person name="Pelin A."/>
            <person name="Bonen L."/>
            <person name="Ahrendt S."/>
            <person name="Sain D."/>
            <person name="Corradi N."/>
            <person name="Stajich J.E."/>
        </authorList>
    </citation>
    <scope>NUCLEOTIDE SEQUENCE [LARGE SCALE GENOMIC DNA]</scope>
    <source>
        <strain evidence="12 13">CSF55</strain>
    </source>
</reference>
<evidence type="ECO:0000256" key="7">
    <source>
        <dbReference type="ARBA" id="ARBA00022989"/>
    </source>
</evidence>
<name>A0A075AWW0_ROZAC</name>
<dbReference type="NCBIfam" id="TIGR00951">
    <property type="entry name" value="2A43"/>
    <property type="match status" value="1"/>
</dbReference>
<keyword evidence="9" id="KW-0458">Lysosome</keyword>
<evidence type="ECO:0000256" key="6">
    <source>
        <dbReference type="ARBA" id="ARBA00022847"/>
    </source>
</evidence>
<dbReference type="EMBL" id="KE560919">
    <property type="protein sequence ID" value="EPZ34742.1"/>
    <property type="molecule type" value="Genomic_DNA"/>
</dbReference>
<dbReference type="OMA" id="WIDVIYT"/>
<dbReference type="OrthoDB" id="75720at2759"/>
<dbReference type="GO" id="GO:0015293">
    <property type="term" value="F:symporter activity"/>
    <property type="evidence" value="ECO:0007669"/>
    <property type="project" value="UniProtKB-KW"/>
</dbReference>
<comment type="subcellular location">
    <subcellularLocation>
        <location evidence="1">Lysosome membrane</location>
        <topology evidence="1">Multi-pass membrane protein</topology>
    </subcellularLocation>
</comment>
<keyword evidence="5" id="KW-0677">Repeat</keyword>
<dbReference type="GO" id="GO:0005774">
    <property type="term" value="C:vacuolar membrane"/>
    <property type="evidence" value="ECO:0007669"/>
    <property type="project" value="TreeGrafter"/>
</dbReference>
<feature type="transmembrane region" description="Helical" evidence="11">
    <location>
        <begin position="219"/>
        <end position="238"/>
    </location>
</feature>
<evidence type="ECO:0000256" key="4">
    <source>
        <dbReference type="ARBA" id="ARBA00022692"/>
    </source>
</evidence>
<keyword evidence="8 11" id="KW-0472">Membrane</keyword>
<dbReference type="GO" id="GO:0015184">
    <property type="term" value="F:L-cystine transmembrane transporter activity"/>
    <property type="evidence" value="ECO:0007669"/>
    <property type="project" value="TreeGrafter"/>
</dbReference>
<keyword evidence="7 11" id="KW-1133">Transmembrane helix</keyword>
<evidence type="ECO:0000256" key="10">
    <source>
        <dbReference type="ARBA" id="ARBA00048473"/>
    </source>
</evidence>
<protein>
    <submittedName>
        <fullName evidence="12">Lysosomal cystine transporter domain-containing protein</fullName>
    </submittedName>
</protein>
<dbReference type="FunFam" id="1.20.1280.290:FF:000016">
    <property type="entry name" value="Cystinosin homolog"/>
    <property type="match status" value="1"/>
</dbReference>
<feature type="transmembrane region" description="Helical" evidence="11">
    <location>
        <begin position="43"/>
        <end position="64"/>
    </location>
</feature>
<dbReference type="Pfam" id="PF04193">
    <property type="entry name" value="PQ-loop"/>
    <property type="match status" value="2"/>
</dbReference>
<sequence length="251" mass="28947">MDILPVVSTIFGWIYFTSWTVSFYPQLILNWKRKSSEGLSFDFLYANMIGFGFYAIFNICMFFSQQVKEEYRKDHNGSDPVVRLTDVLFSVHAFTLTLITFVQSKYYQTSKSGESRFIHSILIIIAVLSAILVSLAVPQLITWISILYILSAFKLVTSVVKYLPQVYLNYKRKSTEGWSVENIILDFIGGTFSTAQIILDSFMSHDWTSILGHPVKFGLGMLSLIFDVVFAIQHFYLYKKRTEYEALDDVE</sequence>
<comment type="catalytic activity">
    <reaction evidence="10">
        <text>L-cystine(out) + H(+)(out) = L-cystine(in) + H(+)(in)</text>
        <dbReference type="Rhea" id="RHEA:66172"/>
        <dbReference type="ChEBI" id="CHEBI:15378"/>
        <dbReference type="ChEBI" id="CHEBI:35491"/>
    </reaction>
    <physiologicalReaction direction="left-to-right" evidence="10">
        <dbReference type="Rhea" id="RHEA:66173"/>
    </physiologicalReaction>
</comment>
<evidence type="ECO:0000256" key="11">
    <source>
        <dbReference type="SAM" id="Phobius"/>
    </source>
</evidence>
<evidence type="ECO:0000256" key="5">
    <source>
        <dbReference type="ARBA" id="ARBA00022737"/>
    </source>
</evidence>
<keyword evidence="13" id="KW-1185">Reference proteome</keyword>
<feature type="transmembrane region" description="Helical" evidence="11">
    <location>
        <begin position="84"/>
        <end position="104"/>
    </location>
</feature>
<dbReference type="PANTHER" id="PTHR13131:SF5">
    <property type="entry name" value="CYSTINOSIN"/>
    <property type="match status" value="1"/>
</dbReference>
<feature type="transmembrane region" description="Helical" evidence="11">
    <location>
        <begin position="183"/>
        <end position="199"/>
    </location>
</feature>
<dbReference type="PANTHER" id="PTHR13131">
    <property type="entry name" value="CYSTINOSIN"/>
    <property type="match status" value="1"/>
</dbReference>
<keyword evidence="4 11" id="KW-0812">Transmembrane</keyword>
<accession>A0A075AWW0</accession>
<gene>
    <name evidence="12" type="ORF">O9G_004109</name>
</gene>
<organism evidence="12 13">
    <name type="scientific">Rozella allomycis (strain CSF55)</name>
    <dbReference type="NCBI Taxonomy" id="988480"/>
    <lineage>
        <taxon>Eukaryota</taxon>
        <taxon>Fungi</taxon>
        <taxon>Fungi incertae sedis</taxon>
        <taxon>Cryptomycota</taxon>
        <taxon>Cryptomycota incertae sedis</taxon>
        <taxon>Rozella</taxon>
    </lineage>
</organism>
<evidence type="ECO:0000256" key="1">
    <source>
        <dbReference type="ARBA" id="ARBA00004155"/>
    </source>
</evidence>
<keyword evidence="3" id="KW-0813">Transport</keyword>
<evidence type="ECO:0000256" key="9">
    <source>
        <dbReference type="ARBA" id="ARBA00023228"/>
    </source>
</evidence>
<evidence type="ECO:0000256" key="2">
    <source>
        <dbReference type="ARBA" id="ARBA00006855"/>
    </source>
</evidence>
<dbReference type="InterPro" id="IPR006603">
    <property type="entry name" value="PQ-loop_rpt"/>
</dbReference>
<feature type="transmembrane region" description="Helical" evidence="11">
    <location>
        <begin position="116"/>
        <end position="137"/>
    </location>
</feature>
<feature type="transmembrane region" description="Helical" evidence="11">
    <location>
        <begin position="143"/>
        <end position="163"/>
    </location>
</feature>
<feature type="transmembrane region" description="Helical" evidence="11">
    <location>
        <begin position="12"/>
        <end position="31"/>
    </location>
</feature>
<keyword evidence="6" id="KW-0769">Symport</keyword>
<dbReference type="Proteomes" id="UP000030755">
    <property type="component" value="Unassembled WGS sequence"/>
</dbReference>
<evidence type="ECO:0000313" key="12">
    <source>
        <dbReference type="EMBL" id="EPZ34742.1"/>
    </source>
</evidence>
<dbReference type="GO" id="GO:0000324">
    <property type="term" value="C:fungal-type vacuole"/>
    <property type="evidence" value="ECO:0007669"/>
    <property type="project" value="TreeGrafter"/>
</dbReference>
<evidence type="ECO:0000313" key="13">
    <source>
        <dbReference type="Proteomes" id="UP000030755"/>
    </source>
</evidence>
<dbReference type="SMART" id="SM00679">
    <property type="entry name" value="CTNS"/>
    <property type="match status" value="2"/>
</dbReference>
<dbReference type="STRING" id="988480.A0A075AWW0"/>
<dbReference type="Gene3D" id="1.20.1280.290">
    <property type="match status" value="2"/>
</dbReference>
<dbReference type="HOGENOM" id="CLU_046327_0_0_1"/>